<dbReference type="AlphaFoldDB" id="M7N0U5"/>
<comment type="caution">
    <text evidence="2">The sequence shown here is derived from an EMBL/GenBank/DDBJ whole genome shotgun (WGS) entry which is preliminary data.</text>
</comment>
<reference evidence="2 3" key="1">
    <citation type="submission" date="2012-12" db="EMBL/GenBank/DDBJ databases">
        <title>Genome assembly of Formosa sp. AK20.</title>
        <authorList>
            <person name="Kumar R."/>
            <person name="Khatri I."/>
            <person name="Vaidya B."/>
            <person name="Subramanian S."/>
            <person name="Pinnaka A."/>
        </authorList>
    </citation>
    <scope>NUCLEOTIDE SEQUENCE [LARGE SCALE GENOMIC DNA]</scope>
    <source>
        <strain evidence="2 3">AK20</strain>
    </source>
</reference>
<gene>
    <name evidence="2" type="ORF">D778_02666</name>
</gene>
<dbReference type="PATRIC" id="fig|1137281.3.peg.1255"/>
<evidence type="ECO:0000256" key="1">
    <source>
        <dbReference type="SAM" id="Phobius"/>
    </source>
</evidence>
<name>M7N0U5_9FLAO</name>
<protein>
    <submittedName>
        <fullName evidence="2">Uncharacterized protein</fullName>
    </submittedName>
</protein>
<keyword evidence="1" id="KW-1133">Transmembrane helix</keyword>
<keyword evidence="3" id="KW-1185">Reference proteome</keyword>
<keyword evidence="1" id="KW-0812">Transmembrane</keyword>
<evidence type="ECO:0000313" key="3">
    <source>
        <dbReference type="Proteomes" id="UP000012024"/>
    </source>
</evidence>
<dbReference type="EMBL" id="ANLA01000008">
    <property type="protein sequence ID" value="EMQ95364.1"/>
    <property type="molecule type" value="Genomic_DNA"/>
</dbReference>
<keyword evidence="1" id="KW-0472">Membrane</keyword>
<sequence>MNDLRAFLFPNISGLHGMLAVIETLGFAIYQSVTNVFY</sequence>
<dbReference type="Proteomes" id="UP000012024">
    <property type="component" value="Unassembled WGS sequence"/>
</dbReference>
<proteinExistence type="predicted"/>
<organism evidence="2 3">
    <name type="scientific">Xanthomarina gelatinilytica</name>
    <dbReference type="NCBI Taxonomy" id="1137281"/>
    <lineage>
        <taxon>Bacteria</taxon>
        <taxon>Pseudomonadati</taxon>
        <taxon>Bacteroidota</taxon>
        <taxon>Flavobacteriia</taxon>
        <taxon>Flavobacteriales</taxon>
        <taxon>Flavobacteriaceae</taxon>
        <taxon>Xanthomarina</taxon>
    </lineage>
</organism>
<feature type="transmembrane region" description="Helical" evidence="1">
    <location>
        <begin position="7"/>
        <end position="30"/>
    </location>
</feature>
<accession>M7N0U5</accession>
<evidence type="ECO:0000313" key="2">
    <source>
        <dbReference type="EMBL" id="EMQ95364.1"/>
    </source>
</evidence>